<proteinExistence type="predicted"/>
<feature type="chain" id="PRO_5007889190" description="PKD domain-containing protein" evidence="1">
    <location>
        <begin position="27"/>
        <end position="652"/>
    </location>
</feature>
<dbReference type="AlphaFoldDB" id="A0A167K125"/>
<dbReference type="Pfam" id="PF03382">
    <property type="entry name" value="DUF285"/>
    <property type="match status" value="1"/>
</dbReference>
<accession>A0A167K125</accession>
<dbReference type="EMBL" id="AUYC01000035">
    <property type="protein sequence ID" value="KZN61962.1"/>
    <property type="molecule type" value="Genomic_DNA"/>
</dbReference>
<dbReference type="Proteomes" id="UP000076486">
    <property type="component" value="Unassembled WGS sequence"/>
</dbReference>
<dbReference type="SUPFAM" id="SSF49299">
    <property type="entry name" value="PKD domain"/>
    <property type="match status" value="1"/>
</dbReference>
<dbReference type="InterPro" id="IPR032179">
    <property type="entry name" value="Cry22Aa_Ig-like"/>
</dbReference>
<dbReference type="PANTHER" id="PTHR24273:SF32">
    <property type="entry name" value="HYALIN"/>
    <property type="match status" value="1"/>
</dbReference>
<sequence>MIKSCFNFNLKIIQVAILALTLTACGGGGGDKNTTPKSDSQVTSTQVNTDTTAPAITLNGDKHVEILLGNSYTELGAFAKDNVDGDLSVSLSGLINVNQVGTYTLTYTATDKAGNSSSVQRVITVIESPDSEAPIVTLNGDREITLSYGEAYQELGATATDNLDESVHVAISGFVDSFKPDVYKIAYTATDKAGNTGTASREVTVLPQKDITAPVISLNGNSYIKLFLNESYEELGASAIDDFDGEIETSTSGTVDTQAVGTYTVTYTAIDKAGNSTSVERTVDVIIQRAFITTWKTDNTEFKSTDEYTVKIATIGDGYNFNVDWGDGKEDTNVTSSISHRYEAAGTYTIKITGDFPRFYFDENEADRNKILSVEQWGDIRWSSMERAFFNCANLVVNALDAPDLSNVTNLSYMFGFAASLNQDINHWDVSNVTDMTGMFQGAFIFNQPIGTWDVSNVERMGTMFNEAYKFNQPIGDWDVSNLQVMSNMFNRATDFDQPLGSWNVASVVYMNDVFHYAESFNQDIGDWNTSAAFYMGRMFKGASSFNQDIGRWNVSGVAYMNSMFKNADSFDQNLRNWDVSNLVNMSSMFEDITLSVENYDAILQGWSELPNPPQGIGFHAGHSQYSERGKVARDILTDVHNWNIADGGLVE</sequence>
<comment type="caution">
    <text evidence="3">The sequence shown here is derived from an EMBL/GenBank/DDBJ whole genome shotgun (WGS) entry which is preliminary data.</text>
</comment>
<dbReference type="InterPro" id="IPR013783">
    <property type="entry name" value="Ig-like_fold"/>
</dbReference>
<dbReference type="PROSITE" id="PS51257">
    <property type="entry name" value="PROKAR_LIPOPROTEIN"/>
    <property type="match status" value="1"/>
</dbReference>
<dbReference type="InterPro" id="IPR011889">
    <property type="entry name" value="Liste_lipo_26"/>
</dbReference>
<dbReference type="NCBIfam" id="TIGR02167">
    <property type="entry name" value="Liste_lipo_26"/>
    <property type="match status" value="1"/>
</dbReference>
<feature type="domain" description="PKD" evidence="2">
    <location>
        <begin position="316"/>
        <end position="353"/>
    </location>
</feature>
<reference evidence="3 4" key="1">
    <citation type="submission" date="2013-07" db="EMBL/GenBank/DDBJ databases">
        <title>Comparative Genomic and Metabolomic Analysis of Twelve Strains of Pseudoalteromonas luteoviolacea.</title>
        <authorList>
            <person name="Vynne N.G."/>
            <person name="Mansson M."/>
            <person name="Gram L."/>
        </authorList>
    </citation>
    <scope>NUCLEOTIDE SEQUENCE [LARGE SCALE GENOMIC DNA]</scope>
    <source>
        <strain evidence="3 4">CPMOR-1</strain>
    </source>
</reference>
<organism evidence="3 4">
    <name type="scientific">Pseudoalteromonas luteoviolacea CPMOR-1</name>
    <dbReference type="NCBI Taxonomy" id="1365248"/>
    <lineage>
        <taxon>Bacteria</taxon>
        <taxon>Pseudomonadati</taxon>
        <taxon>Pseudomonadota</taxon>
        <taxon>Gammaproteobacteria</taxon>
        <taxon>Alteromonadales</taxon>
        <taxon>Pseudoalteromonadaceae</taxon>
        <taxon>Pseudoalteromonas</taxon>
    </lineage>
</organism>
<dbReference type="Gene3D" id="2.60.40.10">
    <property type="entry name" value="Immunoglobulins"/>
    <property type="match status" value="4"/>
</dbReference>
<keyword evidence="1" id="KW-0732">Signal</keyword>
<protein>
    <recommendedName>
        <fullName evidence="2">PKD domain-containing protein</fullName>
    </recommendedName>
</protein>
<dbReference type="PANTHER" id="PTHR24273">
    <property type="entry name" value="FI04643P-RELATED"/>
    <property type="match status" value="1"/>
</dbReference>
<dbReference type="Pfam" id="PF16403">
    <property type="entry name" value="Bact_surface_Ig-like"/>
    <property type="match status" value="3"/>
</dbReference>
<evidence type="ECO:0000256" key="1">
    <source>
        <dbReference type="SAM" id="SignalP"/>
    </source>
</evidence>
<dbReference type="InterPro" id="IPR005046">
    <property type="entry name" value="DUF285"/>
</dbReference>
<dbReference type="InterPro" id="IPR035986">
    <property type="entry name" value="PKD_dom_sf"/>
</dbReference>
<gene>
    <name evidence="3" type="ORF">N473_20685</name>
</gene>
<dbReference type="PATRIC" id="fig|1365248.3.peg.3206"/>
<dbReference type="CDD" id="cd00146">
    <property type="entry name" value="PKD"/>
    <property type="match status" value="1"/>
</dbReference>
<dbReference type="PROSITE" id="PS50093">
    <property type="entry name" value="PKD"/>
    <property type="match status" value="1"/>
</dbReference>
<evidence type="ECO:0000313" key="3">
    <source>
        <dbReference type="EMBL" id="KZN61962.1"/>
    </source>
</evidence>
<evidence type="ECO:0000313" key="4">
    <source>
        <dbReference type="Proteomes" id="UP000076486"/>
    </source>
</evidence>
<feature type="signal peptide" evidence="1">
    <location>
        <begin position="1"/>
        <end position="26"/>
    </location>
</feature>
<evidence type="ECO:0000259" key="2">
    <source>
        <dbReference type="PROSITE" id="PS50093"/>
    </source>
</evidence>
<dbReference type="InterPro" id="IPR000601">
    <property type="entry name" value="PKD_dom"/>
</dbReference>
<name>A0A167K125_9GAMM</name>